<evidence type="ECO:0008006" key="4">
    <source>
        <dbReference type="Google" id="ProtNLM"/>
    </source>
</evidence>
<comment type="caution">
    <text evidence="2">The sequence shown here is derived from an EMBL/GenBank/DDBJ whole genome shotgun (WGS) entry which is preliminary data.</text>
</comment>
<dbReference type="AlphaFoldDB" id="A0A2M9ZAG1"/>
<name>A0A2M9ZAG1_9LEPT</name>
<proteinExistence type="predicted"/>
<feature type="signal peptide" evidence="1">
    <location>
        <begin position="1"/>
        <end position="18"/>
    </location>
</feature>
<accession>A0A2M9ZAG1</accession>
<protein>
    <recommendedName>
        <fullName evidence="4">SH3 domain-containing protein</fullName>
    </recommendedName>
</protein>
<dbReference type="RefSeq" id="WP_100759391.1">
    <property type="nucleotide sequence ID" value="NZ_NPDT01000005.1"/>
</dbReference>
<reference evidence="2 3" key="1">
    <citation type="submission" date="2017-07" db="EMBL/GenBank/DDBJ databases">
        <title>Leptospira spp. isolated from tropical soils.</title>
        <authorList>
            <person name="Thibeaux R."/>
            <person name="Iraola G."/>
            <person name="Ferres I."/>
            <person name="Bierque E."/>
            <person name="Girault D."/>
            <person name="Soupe-Gilbert M.-E."/>
            <person name="Picardeau M."/>
            <person name="Goarant C."/>
        </authorList>
    </citation>
    <scope>NUCLEOTIDE SEQUENCE [LARGE SCALE GENOMIC DNA]</scope>
    <source>
        <strain evidence="2 3">FH2-C-A2</strain>
    </source>
</reference>
<evidence type="ECO:0000313" key="3">
    <source>
        <dbReference type="Proteomes" id="UP000231912"/>
    </source>
</evidence>
<dbReference type="Proteomes" id="UP000231912">
    <property type="component" value="Unassembled WGS sequence"/>
</dbReference>
<sequence length="382" mass="42799">MKLTYLAALLFLCLTLFCKKPEPEVSQVPTIAKEALVGTYVFQELDWRSLGTAAPQLVLPDTRAESYAPSIACASIDLNRNEFQLLLPLSGEKLSFPLGEKFTYKEDTNYNQKTVGRIEFEVKSQGKTFSLTANDTGMIFGDFGTGVKTDVFAGKPFKSVEDCTAFPITVKKECKNGIKKGIVYIVSKDGSALRASPSFEADSLENIPVGTDIQISDTPEGSGGQWSKTEYKGKSGFVYKGSYDPAPVCYNENTPLQKIIDFTSLYAQSEIEFESDRIRERLVLKAAYRKEESKTHSFENKISKLPIDYQIWARNIDDESFAVENVIYTANQIKFKIERTSYEYDSHKVIGSNKMECYLDKEDILRLSPWNPKLATSSCVGI</sequence>
<dbReference type="Gene3D" id="2.30.30.40">
    <property type="entry name" value="SH3 Domains"/>
    <property type="match status" value="1"/>
</dbReference>
<dbReference type="EMBL" id="NPDT01000005">
    <property type="protein sequence ID" value="PJZ65436.1"/>
    <property type="molecule type" value="Genomic_DNA"/>
</dbReference>
<feature type="chain" id="PRO_5014935782" description="SH3 domain-containing protein" evidence="1">
    <location>
        <begin position="19"/>
        <end position="382"/>
    </location>
</feature>
<gene>
    <name evidence="2" type="ORF">CH371_13675</name>
</gene>
<keyword evidence="1" id="KW-0732">Signal</keyword>
<evidence type="ECO:0000313" key="2">
    <source>
        <dbReference type="EMBL" id="PJZ65436.1"/>
    </source>
</evidence>
<organism evidence="2 3">
    <name type="scientific">Leptospira wolffii</name>
    <dbReference type="NCBI Taxonomy" id="409998"/>
    <lineage>
        <taxon>Bacteria</taxon>
        <taxon>Pseudomonadati</taxon>
        <taxon>Spirochaetota</taxon>
        <taxon>Spirochaetia</taxon>
        <taxon>Leptospirales</taxon>
        <taxon>Leptospiraceae</taxon>
        <taxon>Leptospira</taxon>
    </lineage>
</organism>
<evidence type="ECO:0000256" key="1">
    <source>
        <dbReference type="SAM" id="SignalP"/>
    </source>
</evidence>